<protein>
    <submittedName>
        <fullName evidence="8">Planctomycete cytochrome C</fullName>
    </submittedName>
</protein>
<evidence type="ECO:0000256" key="6">
    <source>
        <dbReference type="SAM" id="Phobius"/>
    </source>
</evidence>
<dbReference type="OrthoDB" id="229325at2"/>
<keyword evidence="1 4" id="KW-0349">Heme</keyword>
<feature type="transmembrane region" description="Helical" evidence="6">
    <location>
        <begin position="220"/>
        <end position="245"/>
    </location>
</feature>
<dbReference type="PANTHER" id="PTHR35889">
    <property type="entry name" value="CYCLOINULO-OLIGOSACCHARIDE FRUCTANOTRANSFERASE-RELATED"/>
    <property type="match status" value="1"/>
</dbReference>
<dbReference type="GO" id="GO:0046872">
    <property type="term" value="F:metal ion binding"/>
    <property type="evidence" value="ECO:0007669"/>
    <property type="project" value="UniProtKB-KW"/>
</dbReference>
<evidence type="ECO:0000313" key="8">
    <source>
        <dbReference type="EMBL" id="QDU61726.1"/>
    </source>
</evidence>
<feature type="transmembrane region" description="Helical" evidence="6">
    <location>
        <begin position="181"/>
        <end position="199"/>
    </location>
</feature>
<dbReference type="SUPFAM" id="SSF46626">
    <property type="entry name" value="Cytochrome c"/>
    <property type="match status" value="1"/>
</dbReference>
<evidence type="ECO:0000256" key="3">
    <source>
        <dbReference type="ARBA" id="ARBA00023004"/>
    </source>
</evidence>
<accession>A0A518B480</accession>
<sequence length="515" mass="57530">MRPRARVRLRSEQRHGGRRLRGLAAGPVLVAWCALLALGTKALGQTAEPAKLPVDFRTRVEPILQAHCVSCHGPSEAKGGLRLDRRAYAARGGDSGKSLLKMPLDENELIRRVSAADRNIIMPPEGPKLSQVQIATLEAWIAEGAPWPTSTSDAPQSIHADKDKGFWKTFDAFVPFFEHHLRLPLAIVLPFLILYWIAVRTRRRQKATTNEAPSSLSRTIAHFGPSHLWIVVLLMTLLTTTTYLAELHERLATQEKRLKQRRLATSPTAEDVVGDEGKPIRPHHPKRLGGTYYRGNDERNEKLFNNGFYRTATFHLSLLDQDKRKLGLGDRIEPGQRLFVRVEIERSPFATPALFSKEVMEQAYLTDLPEGTEIADATIAPVPFRTAVEGERWLADYPIDLPASGDADPLKGLIHVYKGNADTQISGTHHYGVEYELVVTQGKLDAASELWMGPTYVTGNVMIPVPGKMSIEEWFDWRPLPEIPHEQTKDPKLLGVPEHLGADYDPSAQEKSPPE</sequence>
<dbReference type="KEGG" id="knv:Pan216_25890"/>
<organism evidence="8 9">
    <name type="scientific">Kolteria novifilia</name>
    <dbReference type="NCBI Taxonomy" id="2527975"/>
    <lineage>
        <taxon>Bacteria</taxon>
        <taxon>Pseudomonadati</taxon>
        <taxon>Planctomycetota</taxon>
        <taxon>Planctomycetia</taxon>
        <taxon>Kolteriales</taxon>
        <taxon>Kolteriaceae</taxon>
        <taxon>Kolteria</taxon>
    </lineage>
</organism>
<dbReference type="InterPro" id="IPR009056">
    <property type="entry name" value="Cyt_c-like_dom"/>
</dbReference>
<feature type="compositionally biased region" description="Basic and acidic residues" evidence="5">
    <location>
        <begin position="483"/>
        <end position="492"/>
    </location>
</feature>
<evidence type="ECO:0000256" key="1">
    <source>
        <dbReference type="ARBA" id="ARBA00022617"/>
    </source>
</evidence>
<dbReference type="InterPro" id="IPR036909">
    <property type="entry name" value="Cyt_c-like_dom_sf"/>
</dbReference>
<dbReference type="AlphaFoldDB" id="A0A518B480"/>
<feature type="domain" description="Cytochrome c" evidence="7">
    <location>
        <begin position="34"/>
        <end position="145"/>
    </location>
</feature>
<keyword evidence="6" id="KW-1133">Transmembrane helix</keyword>
<keyword evidence="6" id="KW-0812">Transmembrane</keyword>
<evidence type="ECO:0000313" key="9">
    <source>
        <dbReference type="Proteomes" id="UP000317093"/>
    </source>
</evidence>
<keyword evidence="6" id="KW-0472">Membrane</keyword>
<evidence type="ECO:0000256" key="4">
    <source>
        <dbReference type="PROSITE-ProRule" id="PRU00433"/>
    </source>
</evidence>
<feature type="region of interest" description="Disordered" evidence="5">
    <location>
        <begin position="259"/>
        <end position="289"/>
    </location>
</feature>
<dbReference type="GO" id="GO:0009055">
    <property type="term" value="F:electron transfer activity"/>
    <property type="evidence" value="ECO:0007669"/>
    <property type="project" value="InterPro"/>
</dbReference>
<gene>
    <name evidence="8" type="ORF">Pan216_25890</name>
</gene>
<reference evidence="8 9" key="1">
    <citation type="submission" date="2019-02" db="EMBL/GenBank/DDBJ databases">
        <title>Deep-cultivation of Planctomycetes and their phenomic and genomic characterization uncovers novel biology.</title>
        <authorList>
            <person name="Wiegand S."/>
            <person name="Jogler M."/>
            <person name="Boedeker C."/>
            <person name="Pinto D."/>
            <person name="Vollmers J."/>
            <person name="Rivas-Marin E."/>
            <person name="Kohn T."/>
            <person name="Peeters S.H."/>
            <person name="Heuer A."/>
            <person name="Rast P."/>
            <person name="Oberbeckmann S."/>
            <person name="Bunk B."/>
            <person name="Jeske O."/>
            <person name="Meyerdierks A."/>
            <person name="Storesund J.E."/>
            <person name="Kallscheuer N."/>
            <person name="Luecker S."/>
            <person name="Lage O.M."/>
            <person name="Pohl T."/>
            <person name="Merkel B.J."/>
            <person name="Hornburger P."/>
            <person name="Mueller R.-W."/>
            <person name="Bruemmer F."/>
            <person name="Labrenz M."/>
            <person name="Spormann A.M."/>
            <person name="Op den Camp H."/>
            <person name="Overmann J."/>
            <person name="Amann R."/>
            <person name="Jetten M.S.M."/>
            <person name="Mascher T."/>
            <person name="Medema M.H."/>
            <person name="Devos D.P."/>
            <person name="Kaster A.-K."/>
            <person name="Ovreas L."/>
            <person name="Rohde M."/>
            <person name="Galperin M.Y."/>
            <person name="Jogler C."/>
        </authorList>
    </citation>
    <scope>NUCLEOTIDE SEQUENCE [LARGE SCALE GENOMIC DNA]</scope>
    <source>
        <strain evidence="8 9">Pan216</strain>
    </source>
</reference>
<dbReference type="GO" id="GO:0020037">
    <property type="term" value="F:heme binding"/>
    <property type="evidence" value="ECO:0007669"/>
    <property type="project" value="InterPro"/>
</dbReference>
<evidence type="ECO:0000259" key="7">
    <source>
        <dbReference type="PROSITE" id="PS51007"/>
    </source>
</evidence>
<dbReference type="Pfam" id="PF07635">
    <property type="entry name" value="PSCyt1"/>
    <property type="match status" value="1"/>
</dbReference>
<dbReference type="EMBL" id="CP036279">
    <property type="protein sequence ID" value="QDU61726.1"/>
    <property type="molecule type" value="Genomic_DNA"/>
</dbReference>
<evidence type="ECO:0000256" key="2">
    <source>
        <dbReference type="ARBA" id="ARBA00022723"/>
    </source>
</evidence>
<keyword evidence="9" id="KW-1185">Reference proteome</keyword>
<dbReference type="Proteomes" id="UP000317093">
    <property type="component" value="Chromosome"/>
</dbReference>
<feature type="region of interest" description="Disordered" evidence="5">
    <location>
        <begin position="482"/>
        <end position="515"/>
    </location>
</feature>
<keyword evidence="3 4" id="KW-0408">Iron</keyword>
<proteinExistence type="predicted"/>
<dbReference type="PROSITE" id="PS51007">
    <property type="entry name" value="CYTC"/>
    <property type="match status" value="1"/>
</dbReference>
<keyword evidence="2 4" id="KW-0479">Metal-binding</keyword>
<dbReference type="Gene3D" id="1.10.760.10">
    <property type="entry name" value="Cytochrome c-like domain"/>
    <property type="match status" value="1"/>
</dbReference>
<evidence type="ECO:0000256" key="5">
    <source>
        <dbReference type="SAM" id="MobiDB-lite"/>
    </source>
</evidence>
<name>A0A518B480_9BACT</name>
<dbReference type="InterPro" id="IPR011429">
    <property type="entry name" value="Cyt_c_Planctomycete-type"/>
</dbReference>
<dbReference type="PANTHER" id="PTHR35889:SF3">
    <property type="entry name" value="F-BOX DOMAIN-CONTAINING PROTEIN"/>
    <property type="match status" value="1"/>
</dbReference>